<sequence length="554" mass="62726">MDSEETTPADEHAQQDPKSQEVAASSFAALPNEFSNWRRKVPIFHDTDEDMPRFREILPSTMLRQLPTSKVDLTEFWQAHTLMDDEIRRAMGTMTRVERAEIQELVQERQSQWTGTPLSHLDIMDIQMAIPELYERTRVGVRNAWWSKRKAQDRGYIIRPINLGMPANLAEDENIDDANERPAEAIGGTEFAPPINISIMSSLTTIYNQFRSACHSDAANYEANIQQAVGSLLSLVWQDIPVLCKPRCSPVEIQIHCIRSECELLLVQENEPVSKGPGQGGCANSAGWVVCEYDSDSCCEHDRWMRAQKKPCLPWSCTEVKVIDIETAKRQLQLDLTAAASANEIYGCELPVFGFVVSLSRTYIYRQLSDGRLAYAFTVLFTLPPLAEFVSCAEFYAFLCKHKKWFFDKVYKTFIERVTLSSTKRSGLSLIQKRITEQGYQLWHQQAHGKSSSDGLGDGSSKKTKTDHSSSDKASEGWMQEECEAEDQVRDGCMILLEDGEDDQPYRASDGEWEELVDASDPRNGELRRAWLIGGHTLIFPPLDSDFNDCNVAH</sequence>
<name>A0ABR1ITZ0_9AGAR</name>
<keyword evidence="3" id="KW-1185">Reference proteome</keyword>
<feature type="compositionally biased region" description="Basic and acidic residues" evidence="1">
    <location>
        <begin position="9"/>
        <end position="19"/>
    </location>
</feature>
<evidence type="ECO:0000313" key="2">
    <source>
        <dbReference type="EMBL" id="KAK7439331.1"/>
    </source>
</evidence>
<dbReference type="Proteomes" id="UP001498398">
    <property type="component" value="Unassembled WGS sequence"/>
</dbReference>
<evidence type="ECO:0000256" key="1">
    <source>
        <dbReference type="SAM" id="MobiDB-lite"/>
    </source>
</evidence>
<comment type="caution">
    <text evidence="2">The sequence shown here is derived from an EMBL/GenBank/DDBJ whole genome shotgun (WGS) entry which is preliminary data.</text>
</comment>
<protein>
    <submittedName>
        <fullName evidence="2">Uncharacterized protein</fullName>
    </submittedName>
</protein>
<reference evidence="2 3" key="1">
    <citation type="submission" date="2024-01" db="EMBL/GenBank/DDBJ databases">
        <title>A draft genome for the cacao thread blight pathogen Marasmiellus scandens.</title>
        <authorList>
            <person name="Baruah I.K."/>
            <person name="Leung J."/>
            <person name="Bukari Y."/>
            <person name="Amoako-Attah I."/>
            <person name="Meinhardt L.W."/>
            <person name="Bailey B.A."/>
            <person name="Cohen S.P."/>
        </authorList>
    </citation>
    <scope>NUCLEOTIDE SEQUENCE [LARGE SCALE GENOMIC DNA]</scope>
    <source>
        <strain evidence="2 3">GH-19</strain>
    </source>
</reference>
<organism evidence="2 3">
    <name type="scientific">Marasmiellus scandens</name>
    <dbReference type="NCBI Taxonomy" id="2682957"/>
    <lineage>
        <taxon>Eukaryota</taxon>
        <taxon>Fungi</taxon>
        <taxon>Dikarya</taxon>
        <taxon>Basidiomycota</taxon>
        <taxon>Agaricomycotina</taxon>
        <taxon>Agaricomycetes</taxon>
        <taxon>Agaricomycetidae</taxon>
        <taxon>Agaricales</taxon>
        <taxon>Marasmiineae</taxon>
        <taxon>Omphalotaceae</taxon>
        <taxon>Marasmiellus</taxon>
    </lineage>
</organism>
<gene>
    <name evidence="2" type="ORF">VKT23_017557</name>
</gene>
<accession>A0ABR1ITZ0</accession>
<feature type="region of interest" description="Disordered" evidence="1">
    <location>
        <begin position="1"/>
        <end position="24"/>
    </location>
</feature>
<feature type="region of interest" description="Disordered" evidence="1">
    <location>
        <begin position="447"/>
        <end position="481"/>
    </location>
</feature>
<feature type="compositionally biased region" description="Basic and acidic residues" evidence="1">
    <location>
        <begin position="460"/>
        <end position="475"/>
    </location>
</feature>
<proteinExistence type="predicted"/>
<evidence type="ECO:0000313" key="3">
    <source>
        <dbReference type="Proteomes" id="UP001498398"/>
    </source>
</evidence>
<dbReference type="EMBL" id="JBANRG010000073">
    <property type="protein sequence ID" value="KAK7439331.1"/>
    <property type="molecule type" value="Genomic_DNA"/>
</dbReference>